<dbReference type="CDD" id="cd00067">
    <property type="entry name" value="GAL4"/>
    <property type="match status" value="1"/>
</dbReference>
<evidence type="ECO:0000259" key="7">
    <source>
        <dbReference type="PROSITE" id="PS51379"/>
    </source>
</evidence>
<gene>
    <name evidence="8" type="ORF">HGRIS_012356</name>
</gene>
<proteinExistence type="predicted"/>
<dbReference type="InterPro" id="IPR001138">
    <property type="entry name" value="Zn2Cys6_DnaBD"/>
</dbReference>
<dbReference type="InterPro" id="IPR036864">
    <property type="entry name" value="Zn2-C6_fun-type_DNA-bd_sf"/>
</dbReference>
<feature type="coiled-coil region" evidence="4">
    <location>
        <begin position="104"/>
        <end position="131"/>
    </location>
</feature>
<dbReference type="InterPro" id="IPR050613">
    <property type="entry name" value="Sec_Metabolite_Reg"/>
</dbReference>
<dbReference type="PROSITE" id="PS00463">
    <property type="entry name" value="ZN2_CY6_FUNGAL_1"/>
    <property type="match status" value="1"/>
</dbReference>
<feature type="domain" description="Zn(2)-C6 fungal-type" evidence="6">
    <location>
        <begin position="57"/>
        <end position="86"/>
    </location>
</feature>
<feature type="domain" description="4Fe-4S ferredoxin-type" evidence="7">
    <location>
        <begin position="64"/>
        <end position="96"/>
    </location>
</feature>
<evidence type="ECO:0000256" key="1">
    <source>
        <dbReference type="ARBA" id="ARBA00004123"/>
    </source>
</evidence>
<evidence type="ECO:0000259" key="6">
    <source>
        <dbReference type="PROSITE" id="PS50048"/>
    </source>
</evidence>
<evidence type="ECO:0008006" key="10">
    <source>
        <dbReference type="Google" id="ProtNLM"/>
    </source>
</evidence>
<dbReference type="Pfam" id="PF04082">
    <property type="entry name" value="Fungal_trans"/>
    <property type="match status" value="1"/>
</dbReference>
<dbReference type="PANTHER" id="PTHR31001">
    <property type="entry name" value="UNCHARACTERIZED TRANSCRIPTIONAL REGULATORY PROTEIN"/>
    <property type="match status" value="1"/>
</dbReference>
<evidence type="ECO:0000256" key="4">
    <source>
        <dbReference type="SAM" id="Coils"/>
    </source>
</evidence>
<accession>A0ABR3IS12</accession>
<comment type="subcellular location">
    <subcellularLocation>
        <location evidence="1">Nucleus</location>
    </subcellularLocation>
</comment>
<dbReference type="Pfam" id="PF00172">
    <property type="entry name" value="Zn_clus"/>
    <property type="match status" value="1"/>
</dbReference>
<dbReference type="InterPro" id="IPR007219">
    <property type="entry name" value="XnlR_reg_dom"/>
</dbReference>
<dbReference type="CDD" id="cd12148">
    <property type="entry name" value="fungal_TF_MHR"/>
    <property type="match status" value="1"/>
</dbReference>
<comment type="caution">
    <text evidence="8">The sequence shown here is derived from an EMBL/GenBank/DDBJ whole genome shotgun (WGS) entry which is preliminary data.</text>
</comment>
<feature type="region of interest" description="Disordered" evidence="5">
    <location>
        <begin position="683"/>
        <end position="804"/>
    </location>
</feature>
<feature type="compositionally biased region" description="Acidic residues" evidence="5">
    <location>
        <begin position="143"/>
        <end position="156"/>
    </location>
</feature>
<dbReference type="SMART" id="SM00906">
    <property type="entry name" value="Fungal_trans"/>
    <property type="match status" value="1"/>
</dbReference>
<reference evidence="9" key="1">
    <citation type="submission" date="2024-06" db="EMBL/GenBank/DDBJ databases">
        <title>Multi-omics analyses provide insights into the biosynthesis of the anticancer antibiotic pleurotin in Hohenbuehelia grisea.</title>
        <authorList>
            <person name="Weaver J.A."/>
            <person name="Alberti F."/>
        </authorList>
    </citation>
    <scope>NUCLEOTIDE SEQUENCE [LARGE SCALE GENOMIC DNA]</scope>
    <source>
        <strain evidence="9">T-177</strain>
    </source>
</reference>
<keyword evidence="3" id="KW-0539">Nucleus</keyword>
<dbReference type="SMART" id="SM00066">
    <property type="entry name" value="GAL4"/>
    <property type="match status" value="1"/>
</dbReference>
<feature type="compositionally biased region" description="Low complexity" evidence="5">
    <location>
        <begin position="8"/>
        <end position="29"/>
    </location>
</feature>
<dbReference type="Gene3D" id="4.10.240.10">
    <property type="entry name" value="Zn(2)-C6 fungal-type DNA-binding domain"/>
    <property type="match status" value="1"/>
</dbReference>
<dbReference type="SUPFAM" id="SSF57701">
    <property type="entry name" value="Zn2/Cys6 DNA-binding domain"/>
    <property type="match status" value="1"/>
</dbReference>
<organism evidence="8 9">
    <name type="scientific">Hohenbuehelia grisea</name>
    <dbReference type="NCBI Taxonomy" id="104357"/>
    <lineage>
        <taxon>Eukaryota</taxon>
        <taxon>Fungi</taxon>
        <taxon>Dikarya</taxon>
        <taxon>Basidiomycota</taxon>
        <taxon>Agaricomycotina</taxon>
        <taxon>Agaricomycetes</taxon>
        <taxon>Agaricomycetidae</taxon>
        <taxon>Agaricales</taxon>
        <taxon>Pleurotineae</taxon>
        <taxon>Pleurotaceae</taxon>
        <taxon>Hohenbuehelia</taxon>
    </lineage>
</organism>
<sequence>MSGHSFKRSQQGESSSSRLSTRSVSASESPSPIDHDSQARGQQHTSKESKRMRGEIACAECRRLKIRCDRNVPCATCIKRGCDALCPNGTIPPGDGSRFVLAATDHLRQKMTKMEARMHSLEDALAIVQATESDEPHPLLTESWDEGDEAPQPPEDDDVAATLDALGMLHIDDKELRFFGPSGGSESLLLKAKQLEAQGPLGLRPRLQDLDTSLLPPEINQLCRSFPFTPAGISTRPIQTTIESYLPSIERAIELCDTFLQNLSWLFHIISRQQVVNELIPAVYQISKVPYGPHDLALLLIVLGVGAMLDLKLSPYNLEAQYYYHLGRAALTLQPVLAEQSIATIKALHLMSIYNGLSGKETNMEQSYTLLNFAGRVALAIGFHTDPSLWGFEGKEAYDRRVYFWNLLSSSLWQSLITGRPPIILDSFYDCKIPTSEEEERYQRGEVPVGCKCFIVAFSACSYLSRLVVGVWGFKLTQACLFPAVRATLAVKPPPYSTILDLDRKIRDFASVPPLTNAREDDIALSMRAFVRSHYQDLILLFLHRGYFAEAMTENPDAPFSSTYGRSVTAAYHSACVVLEDTRLQFVKKPMLCARVWRIWSHAFSAAVVIGAVAIREKQLNISPPAFEQFELACLLFQKAAETNSRAARGLPILLEMQQKARQAREWPGQLRADITSELEIFGGRSSTSSPSADVPGPSTPTAKAPLHRSSTSAESRFQAFTGPPLRPSSATDASRQPDATPSPSVTAGWDSLYSELSQRSARGAEPEVIPQGGPRGAGSTFDVRWSTFMDDRGPGASPQPPRP</sequence>
<name>A0ABR3IS12_9AGAR</name>
<keyword evidence="2" id="KW-0479">Metal-binding</keyword>
<evidence type="ECO:0000313" key="9">
    <source>
        <dbReference type="Proteomes" id="UP001556367"/>
    </source>
</evidence>
<feature type="compositionally biased region" description="Polar residues" evidence="5">
    <location>
        <begin position="729"/>
        <end position="746"/>
    </location>
</feature>
<dbReference type="PROSITE" id="PS50048">
    <property type="entry name" value="ZN2_CY6_FUNGAL_2"/>
    <property type="match status" value="1"/>
</dbReference>
<feature type="region of interest" description="Disordered" evidence="5">
    <location>
        <begin position="137"/>
        <end position="156"/>
    </location>
</feature>
<evidence type="ECO:0000256" key="5">
    <source>
        <dbReference type="SAM" id="MobiDB-lite"/>
    </source>
</evidence>
<dbReference type="PANTHER" id="PTHR31001:SF56">
    <property type="entry name" value="ZN(2)-C6 FUNGAL-TYPE DOMAIN-CONTAINING PROTEIN"/>
    <property type="match status" value="1"/>
</dbReference>
<dbReference type="EMBL" id="JASNQZ010000015">
    <property type="protein sequence ID" value="KAL0946090.1"/>
    <property type="molecule type" value="Genomic_DNA"/>
</dbReference>
<protein>
    <recommendedName>
        <fullName evidence="10">Zn(2)-C6 fungal-type domain-containing protein</fullName>
    </recommendedName>
</protein>
<dbReference type="PROSITE" id="PS51379">
    <property type="entry name" value="4FE4S_FER_2"/>
    <property type="match status" value="1"/>
</dbReference>
<dbReference type="InterPro" id="IPR017896">
    <property type="entry name" value="4Fe4S_Fe-S-bd"/>
</dbReference>
<keyword evidence="9" id="KW-1185">Reference proteome</keyword>
<dbReference type="Proteomes" id="UP001556367">
    <property type="component" value="Unassembled WGS sequence"/>
</dbReference>
<evidence type="ECO:0000256" key="2">
    <source>
        <dbReference type="ARBA" id="ARBA00022723"/>
    </source>
</evidence>
<keyword evidence="4" id="KW-0175">Coiled coil</keyword>
<evidence type="ECO:0000313" key="8">
    <source>
        <dbReference type="EMBL" id="KAL0946090.1"/>
    </source>
</evidence>
<feature type="region of interest" description="Disordered" evidence="5">
    <location>
        <begin position="1"/>
        <end position="53"/>
    </location>
</feature>
<evidence type="ECO:0000256" key="3">
    <source>
        <dbReference type="ARBA" id="ARBA00023242"/>
    </source>
</evidence>